<evidence type="ECO:0000313" key="2">
    <source>
        <dbReference type="Proteomes" id="UP000324222"/>
    </source>
</evidence>
<gene>
    <name evidence="1" type="ORF">E2C01_092930</name>
</gene>
<proteinExistence type="predicted"/>
<comment type="caution">
    <text evidence="1">The sequence shown here is derived from an EMBL/GenBank/DDBJ whole genome shotgun (WGS) entry which is preliminary data.</text>
</comment>
<dbReference type="EMBL" id="VSRR010110668">
    <property type="protein sequence ID" value="MPC97608.1"/>
    <property type="molecule type" value="Genomic_DNA"/>
</dbReference>
<name>A0A5B7JX96_PORTR</name>
<evidence type="ECO:0000313" key="1">
    <source>
        <dbReference type="EMBL" id="MPC97608.1"/>
    </source>
</evidence>
<organism evidence="1 2">
    <name type="scientific">Portunus trituberculatus</name>
    <name type="common">Swimming crab</name>
    <name type="synonym">Neptunus trituberculatus</name>
    <dbReference type="NCBI Taxonomy" id="210409"/>
    <lineage>
        <taxon>Eukaryota</taxon>
        <taxon>Metazoa</taxon>
        <taxon>Ecdysozoa</taxon>
        <taxon>Arthropoda</taxon>
        <taxon>Crustacea</taxon>
        <taxon>Multicrustacea</taxon>
        <taxon>Malacostraca</taxon>
        <taxon>Eumalacostraca</taxon>
        <taxon>Eucarida</taxon>
        <taxon>Decapoda</taxon>
        <taxon>Pleocyemata</taxon>
        <taxon>Brachyura</taxon>
        <taxon>Eubrachyura</taxon>
        <taxon>Portunoidea</taxon>
        <taxon>Portunidae</taxon>
        <taxon>Portuninae</taxon>
        <taxon>Portunus</taxon>
    </lineage>
</organism>
<accession>A0A5B7JX96</accession>
<dbReference type="AlphaFoldDB" id="A0A5B7JX96"/>
<protein>
    <submittedName>
        <fullName evidence="1">Uncharacterized protein</fullName>
    </submittedName>
</protein>
<dbReference type="Proteomes" id="UP000324222">
    <property type="component" value="Unassembled WGS sequence"/>
</dbReference>
<reference evidence="1 2" key="1">
    <citation type="submission" date="2019-05" db="EMBL/GenBank/DDBJ databases">
        <title>Another draft genome of Portunus trituberculatus and its Hox gene families provides insights of decapod evolution.</title>
        <authorList>
            <person name="Jeong J.-H."/>
            <person name="Song I."/>
            <person name="Kim S."/>
            <person name="Choi T."/>
            <person name="Kim D."/>
            <person name="Ryu S."/>
            <person name="Kim W."/>
        </authorList>
    </citation>
    <scope>NUCLEOTIDE SEQUENCE [LARGE SCALE GENOMIC DNA]</scope>
    <source>
        <tissue evidence="1">Muscle</tissue>
    </source>
</reference>
<keyword evidence="2" id="KW-1185">Reference proteome</keyword>
<sequence length="60" mass="7133">MGTSEEKRRSNIISEQKLSDPVLRRLRKHYDAMLEANATTRRDAKIEKRHILVESKWIIN</sequence>